<organism evidence="3 4">
    <name type="scientific">Coemansia erecta</name>
    <dbReference type="NCBI Taxonomy" id="147472"/>
    <lineage>
        <taxon>Eukaryota</taxon>
        <taxon>Fungi</taxon>
        <taxon>Fungi incertae sedis</taxon>
        <taxon>Zoopagomycota</taxon>
        <taxon>Kickxellomycotina</taxon>
        <taxon>Kickxellomycetes</taxon>
        <taxon>Kickxellales</taxon>
        <taxon>Kickxellaceae</taxon>
        <taxon>Coemansia</taxon>
    </lineage>
</organism>
<evidence type="ECO:0000313" key="3">
    <source>
        <dbReference type="EMBL" id="KAJ1718809.1"/>
    </source>
</evidence>
<keyword evidence="1" id="KW-0175">Coiled coil</keyword>
<feature type="coiled-coil region" evidence="1">
    <location>
        <begin position="195"/>
        <end position="257"/>
    </location>
</feature>
<protein>
    <submittedName>
        <fullName evidence="3">Uncharacterized protein</fullName>
    </submittedName>
</protein>
<gene>
    <name evidence="3" type="ORF">LPJ53_006298</name>
</gene>
<feature type="compositionally biased region" description="Polar residues" evidence="2">
    <location>
        <begin position="513"/>
        <end position="526"/>
    </location>
</feature>
<evidence type="ECO:0000313" key="4">
    <source>
        <dbReference type="Proteomes" id="UP001149813"/>
    </source>
</evidence>
<dbReference type="OrthoDB" id="3921635at2759"/>
<proteinExistence type="predicted"/>
<reference evidence="3" key="1">
    <citation type="submission" date="2022-07" db="EMBL/GenBank/DDBJ databases">
        <title>Phylogenomic reconstructions and comparative analyses of Kickxellomycotina fungi.</title>
        <authorList>
            <person name="Reynolds N.K."/>
            <person name="Stajich J.E."/>
            <person name="Barry K."/>
            <person name="Grigoriev I.V."/>
            <person name="Crous P."/>
            <person name="Smith M.E."/>
        </authorList>
    </citation>
    <scope>NUCLEOTIDE SEQUENCE</scope>
    <source>
        <strain evidence="3">NBRC 32514</strain>
    </source>
</reference>
<feature type="compositionally biased region" description="Polar residues" evidence="2">
    <location>
        <begin position="470"/>
        <end position="492"/>
    </location>
</feature>
<name>A0A9W8CMU8_9FUNG</name>
<comment type="caution">
    <text evidence="3">The sequence shown here is derived from an EMBL/GenBank/DDBJ whole genome shotgun (WGS) entry which is preliminary data.</text>
</comment>
<feature type="region of interest" description="Disordered" evidence="2">
    <location>
        <begin position="588"/>
        <end position="636"/>
    </location>
</feature>
<sequence length="636" mass="69986">MNTAVANNKDTKSEIADSTQPPIEYESEHLAAADEWHRRNAELDMKKMELANQRVRWDAEVAEIDAQQSEWHTEQLASDTDLHDWHTELLEWNNELLEWNSKLAAQDAKMTKKDAKLKRTRETLAKRDAELARLQEELAEKDAELARMRDALAKSDVELAHSKTVLAGTNAEVDAMHDRLAFERSVYTEALAGLNDQLEAEDADLTRTRDMLTAKREEHVEALAEMGDQLAARDAEITDLNDELAHTKEMLANVDAKLANRDAKLAHMRNVWMAECAEHANVQASLVDKEFLIRAHQHRQHQLQEQVAMLAKKVDATHQTGGDGTQAVAMAQGHMARDAADDHALEEHFVWEPANRQAFHTMAGGELVASAGCATQPASASQQHVPEHCQVAADSDEMLEEGTQAMRQAFDAVAVLHASFGRHDIQLPDTLQGHYASTDVAAKDMAVGAAQANGIQPIDAHTQSFTNSITMAPDNSITTAPDNSTVSPQYTHDTSERLQAARDYAYTPKRQDTQSSERLAWSSTASTPHETLWFEESYFSASSVDGASGNMHVADNTPELADGVQSPVAVPSRQQLHGAPGDVARMVRKRPSPYDTVDSVDGTGDEMGGRPVKRPRTGQARVLGASDGRMDGRESA</sequence>
<feature type="region of interest" description="Disordered" evidence="2">
    <location>
        <begin position="470"/>
        <end position="494"/>
    </location>
</feature>
<accession>A0A9W8CMU8</accession>
<dbReference type="Proteomes" id="UP001149813">
    <property type="component" value="Unassembled WGS sequence"/>
</dbReference>
<evidence type="ECO:0000256" key="2">
    <source>
        <dbReference type="SAM" id="MobiDB-lite"/>
    </source>
</evidence>
<feature type="region of interest" description="Disordered" evidence="2">
    <location>
        <begin position="1"/>
        <end position="23"/>
    </location>
</feature>
<feature type="region of interest" description="Disordered" evidence="2">
    <location>
        <begin position="506"/>
        <end position="526"/>
    </location>
</feature>
<feature type="coiled-coil region" evidence="1">
    <location>
        <begin position="117"/>
        <end position="151"/>
    </location>
</feature>
<evidence type="ECO:0000256" key="1">
    <source>
        <dbReference type="SAM" id="Coils"/>
    </source>
</evidence>
<keyword evidence="4" id="KW-1185">Reference proteome</keyword>
<dbReference type="AlphaFoldDB" id="A0A9W8CMU8"/>
<dbReference type="EMBL" id="JANBOJ010000639">
    <property type="protein sequence ID" value="KAJ1718809.1"/>
    <property type="molecule type" value="Genomic_DNA"/>
</dbReference>